<evidence type="ECO:0000313" key="1">
    <source>
        <dbReference type="EMBL" id="MCX2974688.1"/>
    </source>
</evidence>
<reference evidence="1" key="1">
    <citation type="submission" date="2019-02" db="EMBL/GenBank/DDBJ databases">
        <authorList>
            <person name="Li S.-H."/>
        </authorList>
    </citation>
    <scope>NUCLEOTIDE SEQUENCE</scope>
    <source>
        <strain evidence="1">IMCC8485</strain>
    </source>
</reference>
<name>A0ABT3SXI1_9GAMM</name>
<dbReference type="Pfam" id="PF05721">
    <property type="entry name" value="PhyH"/>
    <property type="match status" value="1"/>
</dbReference>
<organism evidence="1 2">
    <name type="scientific">Candidatus Seongchinamella marina</name>
    <dbReference type="NCBI Taxonomy" id="2518990"/>
    <lineage>
        <taxon>Bacteria</taxon>
        <taxon>Pseudomonadati</taxon>
        <taxon>Pseudomonadota</taxon>
        <taxon>Gammaproteobacteria</taxon>
        <taxon>Cellvibrionales</taxon>
        <taxon>Halieaceae</taxon>
        <taxon>Seongchinamella</taxon>
    </lineage>
</organism>
<evidence type="ECO:0008006" key="3">
    <source>
        <dbReference type="Google" id="ProtNLM"/>
    </source>
</evidence>
<dbReference type="RefSeq" id="WP_279253419.1">
    <property type="nucleotide sequence ID" value="NZ_SHNP01000005.1"/>
</dbReference>
<dbReference type="InterPro" id="IPR008775">
    <property type="entry name" value="Phytyl_CoA_dOase-like"/>
</dbReference>
<keyword evidence="2" id="KW-1185">Reference proteome</keyword>
<dbReference type="Proteomes" id="UP001143307">
    <property type="component" value="Unassembled WGS sequence"/>
</dbReference>
<protein>
    <recommendedName>
        <fullName evidence="3">Phytanoyl-CoA dioxygenase</fullName>
    </recommendedName>
</protein>
<gene>
    <name evidence="1" type="ORF">EYC87_13930</name>
</gene>
<dbReference type="PANTHER" id="PTHR40128:SF1">
    <property type="entry name" value="PHYTANOYL-COA HYDROXYLASE"/>
    <property type="match status" value="1"/>
</dbReference>
<dbReference type="Gene3D" id="2.60.120.620">
    <property type="entry name" value="q2cbj1_9rhob like domain"/>
    <property type="match status" value="1"/>
</dbReference>
<dbReference type="PANTHER" id="PTHR40128">
    <property type="entry name" value="EXPRESSED PROTEIN"/>
    <property type="match status" value="1"/>
</dbReference>
<evidence type="ECO:0000313" key="2">
    <source>
        <dbReference type="Proteomes" id="UP001143307"/>
    </source>
</evidence>
<dbReference type="EMBL" id="SHNP01000005">
    <property type="protein sequence ID" value="MCX2974688.1"/>
    <property type="molecule type" value="Genomic_DNA"/>
</dbReference>
<proteinExistence type="predicted"/>
<sequence length="326" mass="36936">MKAFLNSSELLHDPGAMKQRFDRDGYVYLSGLVDTGPLLELKRQIVAICDDCGWLKPGVEPMTATTWTAPKVEGEEEYFQVYDRIQRLQDFHGLAHDPAVITLMQSLLGETAFPHPLSIARLVFPESQEWSTPPHQDFVNNQGTKDLYACWIPLSDCPKSMGSLAVLEGSHKLGLLPVEYSLGAGHRQTSMPAEAASMQWLSSDFKLGDVIAFHSLAIHRALPNDTNRMRISVDYRYQAEGDEMIERCLRPHFEREGWAEIYQDWSREELKYYWEDKNITTVPFDATLGDLPDDHLSTAIKLQRSFNKSRAALAEKYGTPPDNDNA</sequence>
<comment type="caution">
    <text evidence="1">The sequence shown here is derived from an EMBL/GenBank/DDBJ whole genome shotgun (WGS) entry which is preliminary data.</text>
</comment>
<dbReference type="SUPFAM" id="SSF51197">
    <property type="entry name" value="Clavaminate synthase-like"/>
    <property type="match status" value="1"/>
</dbReference>
<accession>A0ABT3SXI1</accession>